<dbReference type="GO" id="GO:0045892">
    <property type="term" value="P:negative regulation of DNA-templated transcription"/>
    <property type="evidence" value="ECO:0007669"/>
    <property type="project" value="UniProtKB-UniRule"/>
</dbReference>
<gene>
    <name evidence="9" type="ORF">AAHA92_07371</name>
</gene>
<comment type="caution">
    <text evidence="9">The sequence shown here is derived from an EMBL/GenBank/DDBJ whole genome shotgun (WGS) entry which is preliminary data.</text>
</comment>
<sequence>MSSPFPKSLKNYLSKIRSPIKQSPLKKTASTTAGDGGNLSDFDKILFENFGSLYREEYEEGSSLPLDNNLRGSGRFFVESGSSSSRITDDMFSSFAASPTNESSSTSEEQAGGALAPEDFTVLHMDAPHPYDAFQQSMLEMVEARINLNRNVDWKFLEELLFCYFDMNKKKYRRHILRAFVDVFAAGVRLISPQSPASPPPVDAGKLDGEM</sequence>
<evidence type="ECO:0000256" key="6">
    <source>
        <dbReference type="RuleBase" id="RU367028"/>
    </source>
</evidence>
<evidence type="ECO:0000256" key="5">
    <source>
        <dbReference type="ARBA" id="ARBA00023242"/>
    </source>
</evidence>
<comment type="function">
    <text evidence="6">Transcriptional repressor that regulates multiple aspects of plant growth and development.</text>
</comment>
<dbReference type="EMBL" id="JBEAFC010000003">
    <property type="protein sequence ID" value="KAL1565111.1"/>
    <property type="molecule type" value="Genomic_DNA"/>
</dbReference>
<comment type="subcellular location">
    <subcellularLocation>
        <location evidence="1 6">Nucleus</location>
    </subcellularLocation>
</comment>
<keyword evidence="2 6" id="KW-0678">Repressor</keyword>
<organism evidence="9 10">
    <name type="scientific">Salvia divinorum</name>
    <name type="common">Maria pastora</name>
    <name type="synonym">Diviner's sage</name>
    <dbReference type="NCBI Taxonomy" id="28513"/>
    <lineage>
        <taxon>Eukaryota</taxon>
        <taxon>Viridiplantae</taxon>
        <taxon>Streptophyta</taxon>
        <taxon>Embryophyta</taxon>
        <taxon>Tracheophyta</taxon>
        <taxon>Spermatophyta</taxon>
        <taxon>Magnoliopsida</taxon>
        <taxon>eudicotyledons</taxon>
        <taxon>Gunneridae</taxon>
        <taxon>Pentapetalae</taxon>
        <taxon>asterids</taxon>
        <taxon>lamiids</taxon>
        <taxon>Lamiales</taxon>
        <taxon>Lamiaceae</taxon>
        <taxon>Nepetoideae</taxon>
        <taxon>Mentheae</taxon>
        <taxon>Salviinae</taxon>
        <taxon>Salvia</taxon>
        <taxon>Salvia subgen. Calosphace</taxon>
    </lineage>
</organism>
<accession>A0ABD1I8Q9</accession>
<evidence type="ECO:0000256" key="1">
    <source>
        <dbReference type="ARBA" id="ARBA00004123"/>
    </source>
</evidence>
<evidence type="ECO:0000256" key="2">
    <source>
        <dbReference type="ARBA" id="ARBA00022491"/>
    </source>
</evidence>
<reference evidence="9 10" key="1">
    <citation type="submission" date="2024-06" db="EMBL/GenBank/DDBJ databases">
        <title>A chromosome level genome sequence of Diviner's sage (Salvia divinorum).</title>
        <authorList>
            <person name="Ford S.A."/>
            <person name="Ro D.-K."/>
            <person name="Ness R.W."/>
            <person name="Phillips M.A."/>
        </authorList>
    </citation>
    <scope>NUCLEOTIDE SEQUENCE [LARGE SCALE GENOMIC DNA]</scope>
    <source>
        <strain evidence="9">SAF-2024a</strain>
        <tissue evidence="9">Leaf</tissue>
    </source>
</reference>
<dbReference type="GO" id="GO:0005634">
    <property type="term" value="C:nucleus"/>
    <property type="evidence" value="ECO:0007669"/>
    <property type="project" value="UniProtKB-SubCell"/>
</dbReference>
<name>A0ABD1I8Q9_SALDI</name>
<evidence type="ECO:0000313" key="9">
    <source>
        <dbReference type="EMBL" id="KAL1565111.1"/>
    </source>
</evidence>
<evidence type="ECO:0000256" key="7">
    <source>
        <dbReference type="SAM" id="MobiDB-lite"/>
    </source>
</evidence>
<keyword evidence="4 6" id="KW-0804">Transcription</keyword>
<dbReference type="Proteomes" id="UP001567538">
    <property type="component" value="Unassembled WGS sequence"/>
</dbReference>
<keyword evidence="3 6" id="KW-0805">Transcription regulation</keyword>
<feature type="domain" description="OVATE" evidence="8">
    <location>
        <begin position="123"/>
        <end position="186"/>
    </location>
</feature>
<dbReference type="PROSITE" id="PS51754">
    <property type="entry name" value="OVATE"/>
    <property type="match status" value="1"/>
</dbReference>
<evidence type="ECO:0000256" key="4">
    <source>
        <dbReference type="ARBA" id="ARBA00023163"/>
    </source>
</evidence>
<dbReference type="AlphaFoldDB" id="A0ABD1I8Q9"/>
<feature type="region of interest" description="Disordered" evidence="7">
    <location>
        <begin position="21"/>
        <end position="41"/>
    </location>
</feature>
<dbReference type="InterPro" id="IPR038933">
    <property type="entry name" value="Ovate"/>
</dbReference>
<evidence type="ECO:0000259" key="8">
    <source>
        <dbReference type="PROSITE" id="PS51754"/>
    </source>
</evidence>
<proteinExistence type="predicted"/>
<keyword evidence="5 6" id="KW-0539">Nucleus</keyword>
<dbReference type="InterPro" id="IPR006458">
    <property type="entry name" value="Ovate_C"/>
</dbReference>
<keyword evidence="10" id="KW-1185">Reference proteome</keyword>
<evidence type="ECO:0000256" key="3">
    <source>
        <dbReference type="ARBA" id="ARBA00023015"/>
    </source>
</evidence>
<dbReference type="Pfam" id="PF04844">
    <property type="entry name" value="Ovate"/>
    <property type="match status" value="1"/>
</dbReference>
<dbReference type="PANTHER" id="PTHR33057:SF117">
    <property type="entry name" value="TRANSCRIPTION REPRESSOR OFP14"/>
    <property type="match status" value="1"/>
</dbReference>
<dbReference type="NCBIfam" id="TIGR01568">
    <property type="entry name" value="A_thal_3678"/>
    <property type="match status" value="1"/>
</dbReference>
<protein>
    <recommendedName>
        <fullName evidence="6">Transcription repressor</fullName>
    </recommendedName>
    <alternativeName>
        <fullName evidence="6">Ovate family protein</fullName>
    </alternativeName>
</protein>
<dbReference type="PANTHER" id="PTHR33057">
    <property type="entry name" value="TRANSCRIPTION REPRESSOR OFP7-RELATED"/>
    <property type="match status" value="1"/>
</dbReference>
<evidence type="ECO:0000313" key="10">
    <source>
        <dbReference type="Proteomes" id="UP001567538"/>
    </source>
</evidence>